<dbReference type="HOGENOM" id="CLU_056714_3_0_5"/>
<dbReference type="AlphaFoldDB" id="X5MAA1"/>
<evidence type="ECO:0000313" key="7">
    <source>
        <dbReference type="EMBL" id="CDO60703.1"/>
    </source>
</evidence>
<proteinExistence type="inferred from homology"/>
<dbReference type="Gene3D" id="1.20.1440.20">
    <property type="entry name" value="LemA-like domain"/>
    <property type="match status" value="1"/>
</dbReference>
<dbReference type="Pfam" id="PF04011">
    <property type="entry name" value="LemA"/>
    <property type="match status" value="1"/>
</dbReference>
<evidence type="ECO:0000313" key="8">
    <source>
        <dbReference type="Proteomes" id="UP000032160"/>
    </source>
</evidence>
<evidence type="ECO:0000256" key="1">
    <source>
        <dbReference type="ARBA" id="ARBA00004167"/>
    </source>
</evidence>
<accession>X5MAA1</accession>
<dbReference type="STRING" id="1458461.BN1012_Phect2490"/>
<keyword evidence="8" id="KW-1185">Reference proteome</keyword>
<gene>
    <name evidence="7" type="ORF">BN1012_Phect2490</name>
</gene>
<organism evidence="7 8">
    <name type="scientific">Candidatus Phaeomarinibacter ectocarpi</name>
    <dbReference type="NCBI Taxonomy" id="1458461"/>
    <lineage>
        <taxon>Bacteria</taxon>
        <taxon>Pseudomonadati</taxon>
        <taxon>Pseudomonadota</taxon>
        <taxon>Alphaproteobacteria</taxon>
        <taxon>Hyphomicrobiales</taxon>
        <taxon>Parvibaculaceae</taxon>
        <taxon>Candidatus Phaeomarinibacter</taxon>
    </lineage>
</organism>
<dbReference type="OrthoDB" id="9804152at2"/>
<evidence type="ECO:0000256" key="6">
    <source>
        <dbReference type="SAM" id="Phobius"/>
    </source>
</evidence>
<name>X5MAA1_9HYPH</name>
<protein>
    <submittedName>
        <fullName evidence="7">LemA protein</fullName>
    </submittedName>
</protein>
<feature type="transmembrane region" description="Helical" evidence="6">
    <location>
        <begin position="6"/>
        <end position="24"/>
    </location>
</feature>
<keyword evidence="4 6" id="KW-1133">Transmembrane helix</keyword>
<dbReference type="Proteomes" id="UP000032160">
    <property type="component" value="Chromosome I"/>
</dbReference>
<dbReference type="InterPro" id="IPR023353">
    <property type="entry name" value="LemA-like_dom_sf"/>
</dbReference>
<keyword evidence="5 6" id="KW-0472">Membrane</keyword>
<dbReference type="PANTHER" id="PTHR34478:SF2">
    <property type="entry name" value="MEMBRANE PROTEIN"/>
    <property type="match status" value="1"/>
</dbReference>
<keyword evidence="3 6" id="KW-0812">Transmembrane</keyword>
<dbReference type="SUPFAM" id="SSF140478">
    <property type="entry name" value="LemA-like"/>
    <property type="match status" value="1"/>
</dbReference>
<evidence type="ECO:0000256" key="3">
    <source>
        <dbReference type="ARBA" id="ARBA00022692"/>
    </source>
</evidence>
<evidence type="ECO:0000256" key="2">
    <source>
        <dbReference type="ARBA" id="ARBA00008854"/>
    </source>
</evidence>
<evidence type="ECO:0000256" key="5">
    <source>
        <dbReference type="ARBA" id="ARBA00023136"/>
    </source>
</evidence>
<reference evidence="7 8" key="1">
    <citation type="journal article" date="2014" name="Front. Genet.">
        <title>Genome and metabolic network of "Candidatus Phaeomarinobacter ectocarpi" Ec32, a new candidate genus of Alphaproteobacteria frequently associated with brown algae.</title>
        <authorList>
            <person name="Dittami S.M."/>
            <person name="Barbeyron T."/>
            <person name="Boyen C."/>
            <person name="Cambefort J."/>
            <person name="Collet G."/>
            <person name="Delage L."/>
            <person name="Gobet A."/>
            <person name="Groisillier A."/>
            <person name="Leblanc C."/>
            <person name="Michel G."/>
            <person name="Scornet D."/>
            <person name="Siegel A."/>
            <person name="Tapia J.E."/>
            <person name="Tonon T."/>
        </authorList>
    </citation>
    <scope>NUCLEOTIDE SEQUENCE [LARGE SCALE GENOMIC DNA]</scope>
    <source>
        <strain evidence="7 8">Ec32</strain>
    </source>
</reference>
<dbReference type="PATRIC" id="fig|1458461.3.peg.2495"/>
<evidence type="ECO:0000256" key="4">
    <source>
        <dbReference type="ARBA" id="ARBA00022989"/>
    </source>
</evidence>
<dbReference type="InterPro" id="IPR007156">
    <property type="entry name" value="MamQ_LemA"/>
</dbReference>
<dbReference type="EMBL" id="HG966617">
    <property type="protein sequence ID" value="CDO60703.1"/>
    <property type="molecule type" value="Genomic_DNA"/>
</dbReference>
<sequence>MEILLGLIAVVLIGGYVWYVTLIGRRNRALEALSSIDVQLRKRHDLIPNVLKIAQRFMEHEKELLTEVTELRANAMSDYDKSDPAAVKNHIEAERHLQSGMMRFFATAEAYPELRSAETMVNAQETYSEVEGHISAARRFYNAAVTDLNNSVQIFPGSLIANMAGVQQMPFYEIEEAARAPVDASDFLK</sequence>
<comment type="subcellular location">
    <subcellularLocation>
        <location evidence="1">Membrane</location>
        <topology evidence="1">Single-pass membrane protein</topology>
    </subcellularLocation>
</comment>
<comment type="similarity">
    <text evidence="2">Belongs to the LemA family.</text>
</comment>
<dbReference type="KEGG" id="pect:BN1012_Phect2490"/>
<dbReference type="GO" id="GO:0016020">
    <property type="term" value="C:membrane"/>
    <property type="evidence" value="ECO:0007669"/>
    <property type="project" value="UniProtKB-SubCell"/>
</dbReference>
<dbReference type="PANTHER" id="PTHR34478">
    <property type="entry name" value="PROTEIN LEMA"/>
    <property type="match status" value="1"/>
</dbReference>